<dbReference type="OrthoDB" id="10605970at2759"/>
<evidence type="ECO:0000313" key="3">
    <source>
        <dbReference type="Proteomes" id="UP000664521"/>
    </source>
</evidence>
<name>A0A8H3EL14_9LECA</name>
<feature type="region of interest" description="Disordered" evidence="1">
    <location>
        <begin position="214"/>
        <end position="258"/>
    </location>
</feature>
<organism evidence="2 3">
    <name type="scientific">Heterodermia speciosa</name>
    <dbReference type="NCBI Taxonomy" id="116794"/>
    <lineage>
        <taxon>Eukaryota</taxon>
        <taxon>Fungi</taxon>
        <taxon>Dikarya</taxon>
        <taxon>Ascomycota</taxon>
        <taxon>Pezizomycotina</taxon>
        <taxon>Lecanoromycetes</taxon>
        <taxon>OSLEUM clade</taxon>
        <taxon>Lecanoromycetidae</taxon>
        <taxon>Caliciales</taxon>
        <taxon>Physciaceae</taxon>
        <taxon>Heterodermia</taxon>
    </lineage>
</organism>
<proteinExistence type="predicted"/>
<evidence type="ECO:0000313" key="2">
    <source>
        <dbReference type="EMBL" id="CAF9909116.1"/>
    </source>
</evidence>
<dbReference type="Proteomes" id="UP000664521">
    <property type="component" value="Unassembled WGS sequence"/>
</dbReference>
<comment type="caution">
    <text evidence="2">The sequence shown here is derived from an EMBL/GenBank/DDBJ whole genome shotgun (WGS) entry which is preliminary data.</text>
</comment>
<evidence type="ECO:0000256" key="1">
    <source>
        <dbReference type="SAM" id="MobiDB-lite"/>
    </source>
</evidence>
<reference evidence="2" key="1">
    <citation type="submission" date="2021-03" db="EMBL/GenBank/DDBJ databases">
        <authorList>
            <person name="Tagirdzhanova G."/>
        </authorList>
    </citation>
    <scope>NUCLEOTIDE SEQUENCE</scope>
</reference>
<keyword evidence="3" id="KW-1185">Reference proteome</keyword>
<gene>
    <name evidence="2" type="ORF">HETSPECPRED_008838</name>
</gene>
<protein>
    <submittedName>
        <fullName evidence="2">Uncharacterized protein</fullName>
    </submittedName>
</protein>
<accession>A0A8H3EL14</accession>
<sequence length="406" mass="44439">MGQSASTESTSTVMSPLPELEGAVREHVNELETDFLEEAEETWGEGTPPFIDNGIPESIEPGHQLEVWKANDMGSQPRMDGPKVLITCRSWKNTGSKYWTCDGVKKDWRHIVGGIGVPNSNGWFVWLVWHGKEHGFTPRRVLWTRLEDQGFTPSVVPLQDGNVAGQTDLNHDMRQSYSTLEAVEKRRGTMFPPSLSTYQSARPTRACTIKQQKEGFYSQPQASSSTEDNDLQDSQPKRLKTGAHPDFRSVQSGEGAANEIDSEEGLFLSQSESGDGIADQAIDSENANGNREFLDLTEEGAGDEEDGEAGLLLTQTESGDSIADQATAIDSETANSAPKFVAPLAVMVPPNASTTAKEDLSKAVAKAKAEAYLEFITSQETTDTERLKETQRLKAKAEKDLEALLQ</sequence>
<dbReference type="EMBL" id="CAJPDS010000007">
    <property type="protein sequence ID" value="CAF9909116.1"/>
    <property type="molecule type" value="Genomic_DNA"/>
</dbReference>
<dbReference type="AlphaFoldDB" id="A0A8H3EL14"/>